<dbReference type="AlphaFoldDB" id="A0A5N6NWZ5"/>
<keyword evidence="2" id="KW-1185">Reference proteome</keyword>
<dbReference type="Proteomes" id="UP000326396">
    <property type="component" value="Linkage Group LG17"/>
</dbReference>
<organism evidence="1 2">
    <name type="scientific">Mikania micrantha</name>
    <name type="common">bitter vine</name>
    <dbReference type="NCBI Taxonomy" id="192012"/>
    <lineage>
        <taxon>Eukaryota</taxon>
        <taxon>Viridiplantae</taxon>
        <taxon>Streptophyta</taxon>
        <taxon>Embryophyta</taxon>
        <taxon>Tracheophyta</taxon>
        <taxon>Spermatophyta</taxon>
        <taxon>Magnoliopsida</taxon>
        <taxon>eudicotyledons</taxon>
        <taxon>Gunneridae</taxon>
        <taxon>Pentapetalae</taxon>
        <taxon>asterids</taxon>
        <taxon>campanulids</taxon>
        <taxon>Asterales</taxon>
        <taxon>Asteraceae</taxon>
        <taxon>Asteroideae</taxon>
        <taxon>Heliantheae alliance</taxon>
        <taxon>Eupatorieae</taxon>
        <taxon>Mikania</taxon>
    </lineage>
</organism>
<proteinExistence type="predicted"/>
<dbReference type="Gene3D" id="1.25.10.10">
    <property type="entry name" value="Leucine-rich Repeat Variant"/>
    <property type="match status" value="1"/>
</dbReference>
<dbReference type="SUPFAM" id="SSF48371">
    <property type="entry name" value="ARM repeat"/>
    <property type="match status" value="1"/>
</dbReference>
<evidence type="ECO:0000313" key="2">
    <source>
        <dbReference type="Proteomes" id="UP000326396"/>
    </source>
</evidence>
<comment type="caution">
    <text evidence="1">The sequence shown here is derived from an EMBL/GenBank/DDBJ whole genome shotgun (WGS) entry which is preliminary data.</text>
</comment>
<evidence type="ECO:0000313" key="1">
    <source>
        <dbReference type="EMBL" id="KAD5318338.1"/>
    </source>
</evidence>
<dbReference type="InterPro" id="IPR016024">
    <property type="entry name" value="ARM-type_fold"/>
</dbReference>
<dbReference type="InterPro" id="IPR011989">
    <property type="entry name" value="ARM-like"/>
</dbReference>
<sequence>MVKAPRLKEKKNPWNMVSFQVKRSLLKKRLKIFNLTKPMKRRSRRRSKVPKNKAIRALGNITSISIAYRDLILRASGLDSLIAQFQRNNPAKYSMMRLVARGLSRFCAGKPPVFDVVYVSRHSYLSTSHVLPVVTNLLRGASSEQIR</sequence>
<name>A0A5N6NWZ5_9ASTR</name>
<gene>
    <name evidence="1" type="ORF">E3N88_18284</name>
</gene>
<dbReference type="EMBL" id="SZYD01000009">
    <property type="protein sequence ID" value="KAD5318338.1"/>
    <property type="molecule type" value="Genomic_DNA"/>
</dbReference>
<accession>A0A5N6NWZ5</accession>
<reference evidence="1 2" key="1">
    <citation type="submission" date="2019-05" db="EMBL/GenBank/DDBJ databases">
        <title>Mikania micrantha, genome provides insights into the molecular mechanism of rapid growth.</title>
        <authorList>
            <person name="Liu B."/>
        </authorList>
    </citation>
    <scope>NUCLEOTIDE SEQUENCE [LARGE SCALE GENOMIC DNA]</scope>
    <source>
        <strain evidence="1">NLD-2019</strain>
        <tissue evidence="1">Leaf</tissue>
    </source>
</reference>
<protein>
    <submittedName>
        <fullName evidence="1">Uncharacterized protein</fullName>
    </submittedName>
</protein>